<sequence length="101" mass="11455">MFSYFILRIEKQLFCYLYGGMLALFLILLSPFFFTGGGLLLVMLSVALFWGGLALYTRHTDRMRKPDVSPLVSVRDGIQVVPEPPDDDGVSLDIENYCTLR</sequence>
<keyword evidence="1" id="KW-1133">Transmembrane helix</keyword>
<evidence type="ECO:0000313" key="2">
    <source>
        <dbReference type="EMBL" id="QFX78042.1"/>
    </source>
</evidence>
<reference evidence="2" key="1">
    <citation type="submission" date="2019-08" db="EMBL/GenBank/DDBJ databases">
        <authorList>
            <person name="Xu Y."/>
        </authorList>
    </citation>
    <scope>NUCLEOTIDE SEQUENCE</scope>
    <source>
        <strain evidence="2">170602815</strain>
        <plasmid evidence="2">p602815-NR</plasmid>
    </source>
</reference>
<feature type="transmembrane region" description="Helical" evidence="1">
    <location>
        <begin position="12"/>
        <end position="33"/>
    </location>
</feature>
<keyword evidence="2" id="KW-0614">Plasmid</keyword>
<keyword evidence="1" id="KW-0472">Membrane</keyword>
<accession>A0A6B7PZR0</accession>
<geneLocation type="plasmid" evidence="2">
    <name>p602815-NR</name>
</geneLocation>
<protein>
    <submittedName>
        <fullName evidence="2">Uncharacterized protein</fullName>
    </submittedName>
</protein>
<feature type="transmembrane region" description="Helical" evidence="1">
    <location>
        <begin position="39"/>
        <end position="56"/>
    </location>
</feature>
<dbReference type="AlphaFoldDB" id="A0A6B7PZR0"/>
<keyword evidence="1" id="KW-0812">Transmembrane</keyword>
<name>A0A6B7PZR0_RAOOR</name>
<evidence type="ECO:0000256" key="1">
    <source>
        <dbReference type="SAM" id="Phobius"/>
    </source>
</evidence>
<organism evidence="2">
    <name type="scientific">Raoultella ornithinolytica</name>
    <name type="common">Klebsiella ornithinolytica</name>
    <dbReference type="NCBI Taxonomy" id="54291"/>
    <lineage>
        <taxon>Bacteria</taxon>
        <taxon>Pseudomonadati</taxon>
        <taxon>Pseudomonadota</taxon>
        <taxon>Gammaproteobacteria</taxon>
        <taxon>Enterobacterales</taxon>
        <taxon>Enterobacteriaceae</taxon>
        <taxon>Klebsiella/Raoultella group</taxon>
        <taxon>Raoultella</taxon>
    </lineage>
</organism>
<dbReference type="EMBL" id="MN310380">
    <property type="protein sequence ID" value="QFX78042.1"/>
    <property type="molecule type" value="Genomic_DNA"/>
</dbReference>
<proteinExistence type="predicted"/>